<dbReference type="InterPro" id="IPR001579">
    <property type="entry name" value="Glyco_hydro_18_chit_AS"/>
</dbReference>
<comment type="similarity">
    <text evidence="2">Belongs to the glycosyl hydrolase 18 family. Chitinase class V subfamily.</text>
</comment>
<evidence type="ECO:0000256" key="11">
    <source>
        <dbReference type="RuleBase" id="RU000489"/>
    </source>
</evidence>
<keyword evidence="8" id="KW-0119">Carbohydrate metabolism</keyword>
<dbReference type="GO" id="GO:0006032">
    <property type="term" value="P:chitin catabolic process"/>
    <property type="evidence" value="ECO:0007669"/>
    <property type="project" value="UniProtKB-KW"/>
</dbReference>
<evidence type="ECO:0000256" key="5">
    <source>
        <dbReference type="ARBA" id="ARBA00022801"/>
    </source>
</evidence>
<feature type="region of interest" description="Disordered" evidence="12">
    <location>
        <begin position="1459"/>
        <end position="1525"/>
    </location>
</feature>
<evidence type="ECO:0000256" key="9">
    <source>
        <dbReference type="ARBA" id="ARBA00023295"/>
    </source>
</evidence>
<dbReference type="EC" id="3.2.1.14" evidence="3"/>
<dbReference type="InterPro" id="IPR017853">
    <property type="entry name" value="GH"/>
</dbReference>
<dbReference type="PROSITE" id="PS51910">
    <property type="entry name" value="GH18_2"/>
    <property type="match status" value="1"/>
</dbReference>
<evidence type="ECO:0000256" key="3">
    <source>
        <dbReference type="ARBA" id="ARBA00012729"/>
    </source>
</evidence>
<organism evidence="16 17">
    <name type="scientific">Aspergillus puulaauensis</name>
    <dbReference type="NCBI Taxonomy" id="1220207"/>
    <lineage>
        <taxon>Eukaryota</taxon>
        <taxon>Fungi</taxon>
        <taxon>Dikarya</taxon>
        <taxon>Ascomycota</taxon>
        <taxon>Pezizomycotina</taxon>
        <taxon>Eurotiomycetes</taxon>
        <taxon>Eurotiomycetidae</taxon>
        <taxon>Eurotiales</taxon>
        <taxon>Aspergillaceae</taxon>
        <taxon>Aspergillus</taxon>
    </lineage>
</organism>
<dbReference type="InterPro" id="IPR001223">
    <property type="entry name" value="Glyco_hydro18_cat"/>
</dbReference>
<dbReference type="Proteomes" id="UP000654913">
    <property type="component" value="Chromosome 6"/>
</dbReference>
<keyword evidence="10" id="KW-0624">Polysaccharide degradation</keyword>
<dbReference type="SUPFAM" id="SSF51445">
    <property type="entry name" value="(Trans)glycosidases"/>
    <property type="match status" value="1"/>
</dbReference>
<reference evidence="16" key="2">
    <citation type="submission" date="2021-02" db="EMBL/GenBank/DDBJ databases">
        <title>Aspergillus puulaauensis MK2 genome sequence.</title>
        <authorList>
            <person name="Futagami T."/>
            <person name="Mori K."/>
            <person name="Kadooka C."/>
            <person name="Tanaka T."/>
        </authorList>
    </citation>
    <scope>NUCLEOTIDE SEQUENCE</scope>
    <source>
        <strain evidence="16">MK2</strain>
    </source>
</reference>
<feature type="domain" description="GH18" evidence="15">
    <location>
        <begin position="516"/>
        <end position="880"/>
    </location>
</feature>
<dbReference type="Gene3D" id="3.10.50.10">
    <property type="match status" value="1"/>
</dbReference>
<evidence type="ECO:0000256" key="13">
    <source>
        <dbReference type="SAM" id="SignalP"/>
    </source>
</evidence>
<dbReference type="InterPro" id="IPR036779">
    <property type="entry name" value="LysM_dom_sf"/>
</dbReference>
<feature type="chain" id="PRO_5031326863" description="chitinase" evidence="13">
    <location>
        <begin position="26"/>
        <end position="1525"/>
    </location>
</feature>
<dbReference type="GeneID" id="64977125"/>
<dbReference type="Gene3D" id="3.20.20.80">
    <property type="entry name" value="Glycosidases"/>
    <property type="match status" value="1"/>
</dbReference>
<name>A0A7R7XSV6_9EURO</name>
<dbReference type="InterPro" id="IPR029070">
    <property type="entry name" value="Chitinase_insertion_sf"/>
</dbReference>
<feature type="domain" description="LysM" evidence="14">
    <location>
        <begin position="369"/>
        <end position="418"/>
    </location>
</feature>
<dbReference type="CDD" id="cd02878">
    <property type="entry name" value="GH18_zymocin_alpha"/>
    <property type="match status" value="1"/>
</dbReference>
<protein>
    <recommendedName>
        <fullName evidence="3">chitinase</fullName>
        <ecNumber evidence="3">3.2.1.14</ecNumber>
    </recommendedName>
</protein>
<feature type="compositionally biased region" description="Low complexity" evidence="12">
    <location>
        <begin position="276"/>
        <end position="296"/>
    </location>
</feature>
<dbReference type="Gene3D" id="3.10.350.10">
    <property type="entry name" value="LysM domain"/>
    <property type="match status" value="2"/>
</dbReference>
<dbReference type="InterPro" id="IPR036861">
    <property type="entry name" value="Endochitinase-like_sf"/>
</dbReference>
<dbReference type="Pfam" id="PF01476">
    <property type="entry name" value="LysM"/>
    <property type="match status" value="1"/>
</dbReference>
<dbReference type="SUPFAM" id="SSF54106">
    <property type="entry name" value="LysM domain"/>
    <property type="match status" value="1"/>
</dbReference>
<accession>A0A7R7XSV6</accession>
<keyword evidence="13" id="KW-0732">Signal</keyword>
<feature type="domain" description="LysM" evidence="14">
    <location>
        <begin position="309"/>
        <end position="353"/>
    </location>
</feature>
<dbReference type="SMART" id="SM00636">
    <property type="entry name" value="Glyco_18"/>
    <property type="match status" value="1"/>
</dbReference>
<keyword evidence="5 11" id="KW-0378">Hydrolase</keyword>
<dbReference type="InterPro" id="IPR018392">
    <property type="entry name" value="LysM"/>
</dbReference>
<evidence type="ECO:0000256" key="2">
    <source>
        <dbReference type="ARBA" id="ARBA00008682"/>
    </source>
</evidence>
<proteinExistence type="inferred from homology"/>
<dbReference type="Pfam" id="PF00704">
    <property type="entry name" value="Glyco_hydro_18"/>
    <property type="match status" value="1"/>
</dbReference>
<dbReference type="EMBL" id="AP024448">
    <property type="protein sequence ID" value="BCS27120.1"/>
    <property type="molecule type" value="Genomic_DNA"/>
</dbReference>
<comment type="catalytic activity">
    <reaction evidence="1">
        <text>Random endo-hydrolysis of N-acetyl-beta-D-glucosaminide (1-&gt;4)-beta-linkages in chitin and chitodextrins.</text>
        <dbReference type="EC" id="3.2.1.14"/>
    </reaction>
</comment>
<dbReference type="RefSeq" id="XP_041559314.1">
    <property type="nucleotide sequence ID" value="XM_041706982.1"/>
</dbReference>
<evidence type="ECO:0000259" key="14">
    <source>
        <dbReference type="PROSITE" id="PS51782"/>
    </source>
</evidence>
<feature type="region of interest" description="Disordered" evidence="12">
    <location>
        <begin position="1341"/>
        <end position="1365"/>
    </location>
</feature>
<dbReference type="KEGG" id="apuu:APUU_60168S"/>
<reference evidence="16" key="1">
    <citation type="submission" date="2021-01" db="EMBL/GenBank/DDBJ databases">
        <authorList>
            <consortium name="Aspergillus puulaauensis MK2 genome sequencing consortium"/>
            <person name="Kazuki M."/>
            <person name="Futagami T."/>
        </authorList>
    </citation>
    <scope>NUCLEOTIDE SEQUENCE</scope>
    <source>
        <strain evidence="16">MK2</strain>
    </source>
</reference>
<keyword evidence="9 11" id="KW-0326">Glycosidase</keyword>
<evidence type="ECO:0000313" key="16">
    <source>
        <dbReference type="EMBL" id="BCS27120.1"/>
    </source>
</evidence>
<evidence type="ECO:0000313" key="17">
    <source>
        <dbReference type="Proteomes" id="UP000654913"/>
    </source>
</evidence>
<dbReference type="PANTHER" id="PTHR47700">
    <property type="entry name" value="V CHITINASE, PUTATIVE (AFU_ORTHOLOGUE AFUA_6G13720)-RELATED"/>
    <property type="match status" value="1"/>
</dbReference>
<evidence type="ECO:0000256" key="7">
    <source>
        <dbReference type="ARBA" id="ARBA00023026"/>
    </source>
</evidence>
<feature type="region of interest" description="Disordered" evidence="12">
    <location>
        <begin position="270"/>
        <end position="298"/>
    </location>
</feature>
<keyword evidence="17" id="KW-1185">Reference proteome</keyword>
<dbReference type="GO" id="GO:0008061">
    <property type="term" value="F:chitin binding"/>
    <property type="evidence" value="ECO:0007669"/>
    <property type="project" value="UniProtKB-KW"/>
</dbReference>
<evidence type="ECO:0000256" key="1">
    <source>
        <dbReference type="ARBA" id="ARBA00000822"/>
    </source>
</evidence>
<evidence type="ECO:0000256" key="12">
    <source>
        <dbReference type="SAM" id="MobiDB-lite"/>
    </source>
</evidence>
<sequence length="1525" mass="162487">MAWPSLRTASALLCAFLTFGTPGSALNSDVFLSELNRCPATCPSRNPQDWTAYASFDRLALCDEPMFFDFAIHTPVNDASRSLKFRACTARNGLNESSNVKATGDSVDSVYHSSHVRESKVTMQITEHVAAQNTEGVLSRDTSQQARAALEHVQEYLEAGTDCTKNIMLGYYNGVIVGVYTGQALGKATAPSGTGELLSRLDKTSSTTVLQLCGNQRDADHILGIAVSPVADLSSVQKALVSWSKGNCSSGSGRGGGKVSSVSLSAWEVPQRQAGSHSVPSNSTSSSTTTYTSSRTRGPMVRDGTKYCKKKTVASGDTCTSLAKDCGISLKEFYKYNSKDTCDDLKADSKVCCTAGSLTPQPYSNGTCYTYTTQTDDNCYKIGVDWSLTADDLADFNDGTTWGWTGCDDLAAGQNICLSKGSPPMPAALPNAICGPQAPNTTVDGPIEDAQDLASLNPCPLNACCNIWGQCGIDSTFCTKSKGPTENPGTSKPGVFGCVSSCGTDIANNDEGPGEYQRVGYYETYNWDRKCLHMRSEGANTLDYTHLHWAFASIGEDLSVYVNDTHKQWDAFMGLKDVNKIVSFGGWGFSTEQATYDILRKAMEPKQRDQFVKNLVAFAEETGIDGIDIDWEYPGAPDIPGVPAGLKSDGPNYLATLKALHEKLPDKYSLSIAAPASYWYLKAFPISDIAEVVDYIVYMAYDLHGQWDFDNAFAQSGCKGGNCLRSHVNETEVNQALSMITKAGVHSNKIMVGESSYGRSFKMADAGCTGPDCFYISTSDGNSAAKPGRCTNTAGYIADAEIKEIISRGGDSVKTWYDNETASDYMVYDDLEWTAYMGSNTKQARRDTWKKLNFRGTIDWAVDLQQFSIADAVGETGNYNESSCVNVFDNIIWDWENPVMEAPVGCTNLIQASPLATTVTRTAYTTLSLVSGNSLSTTVVSTAFPISEVNYQPFTIASTDTESGTVLTYKPVPRVTPNPLSVTVPNGWTITSPSGEVDGPTSTTSLIGASTTYDTTTTTTTTTDDSGFLWVVTWKPTISYSLPSIIKPKPLAPTTIPEDDNSPTPTPKPGVIDCVDTSCTVGPDCTDDDCTRGGDCTGPGCTRGGDCTGPSCIRGGGCTGENCEEGGGCSGADCISGGGCSGPNCRQGGGCKGDKCSSGGGCVNTALKQCSPGPCSGPGCGPDPNCPGCDNQIVITVQPSPPSNGPRPTPKPTCLTNCPTLSPCEGGGSSCNEPCNVNKCPPSSMPTDKACTSFSTASDCTEFVSSTKVQTSPASYSTTTRTRCSNTVDCDVQDMTATTTITTSETPDPTATVFAIYDFIQESMDDQDVFDSIASEYDEWEKTADTASPTTTTTTTTKPKPDPTPTADCAFWDKGWGWHYQIYNIRGWVDDGGESLHDEEDGCATLTGWEWTEATDNEGAMASFNTDFFMKEGCVERAIVSAGGPKIQCDGQPIDWFDSKHAAPPEPSLSLTPEQEQEAIDAYGADGHIPQGSPRPTYTPMNWAAGTSGTSHNVSTSAVPRTRSP</sequence>
<keyword evidence="4" id="KW-0147">Chitin-binding</keyword>
<dbReference type="PROSITE" id="PS01095">
    <property type="entry name" value="GH18_1"/>
    <property type="match status" value="1"/>
</dbReference>
<feature type="compositionally biased region" description="Polar residues" evidence="12">
    <location>
        <begin position="1494"/>
        <end position="1525"/>
    </location>
</feature>
<dbReference type="InterPro" id="IPR011583">
    <property type="entry name" value="Chitinase_II/V-like_cat"/>
</dbReference>
<dbReference type="SUPFAM" id="SSF54556">
    <property type="entry name" value="Chitinase insertion domain"/>
    <property type="match status" value="1"/>
</dbReference>
<evidence type="ECO:0000256" key="10">
    <source>
        <dbReference type="ARBA" id="ARBA00023326"/>
    </source>
</evidence>
<dbReference type="GO" id="GO:0000272">
    <property type="term" value="P:polysaccharide catabolic process"/>
    <property type="evidence" value="ECO:0007669"/>
    <property type="project" value="UniProtKB-KW"/>
</dbReference>
<feature type="signal peptide" evidence="13">
    <location>
        <begin position="1"/>
        <end position="25"/>
    </location>
</feature>
<evidence type="ECO:0000256" key="8">
    <source>
        <dbReference type="ARBA" id="ARBA00023277"/>
    </source>
</evidence>
<keyword evidence="7" id="KW-0843">Virulence</keyword>
<keyword evidence="6" id="KW-0146">Chitin degradation</keyword>
<dbReference type="GO" id="GO:0008843">
    <property type="term" value="F:endochitinase activity"/>
    <property type="evidence" value="ECO:0007669"/>
    <property type="project" value="UniProtKB-EC"/>
</dbReference>
<dbReference type="PANTHER" id="PTHR47700:SF2">
    <property type="entry name" value="CHITINASE"/>
    <property type="match status" value="1"/>
</dbReference>
<evidence type="ECO:0000256" key="4">
    <source>
        <dbReference type="ARBA" id="ARBA00022669"/>
    </source>
</evidence>
<dbReference type="PROSITE" id="PS51782">
    <property type="entry name" value="LYSM"/>
    <property type="match status" value="2"/>
</dbReference>
<dbReference type="InterPro" id="IPR053214">
    <property type="entry name" value="LysM12-like"/>
</dbReference>
<gene>
    <name evidence="16" type="ORF">APUU_60168S</name>
</gene>
<dbReference type="SMART" id="SM00257">
    <property type="entry name" value="LysM"/>
    <property type="match status" value="2"/>
</dbReference>
<evidence type="ECO:0000256" key="6">
    <source>
        <dbReference type="ARBA" id="ARBA00023024"/>
    </source>
</evidence>
<evidence type="ECO:0000259" key="15">
    <source>
        <dbReference type="PROSITE" id="PS51910"/>
    </source>
</evidence>
<feature type="compositionally biased region" description="Low complexity" evidence="12">
    <location>
        <begin position="1345"/>
        <end position="1358"/>
    </location>
</feature>
<dbReference type="OrthoDB" id="73875at2759"/>
<dbReference type="SUPFAM" id="SSF57016">
    <property type="entry name" value="Plant lectins/antimicrobial peptides"/>
    <property type="match status" value="1"/>
</dbReference>